<organism evidence="3 4">
    <name type="scientific">Pseudonocardia parietis</name>
    <dbReference type="NCBI Taxonomy" id="570936"/>
    <lineage>
        <taxon>Bacteria</taxon>
        <taxon>Bacillati</taxon>
        <taxon>Actinomycetota</taxon>
        <taxon>Actinomycetes</taxon>
        <taxon>Pseudonocardiales</taxon>
        <taxon>Pseudonocardiaceae</taxon>
        <taxon>Pseudonocardia</taxon>
    </lineage>
</organism>
<dbReference type="EMBL" id="JAGINU010000001">
    <property type="protein sequence ID" value="MBP2366993.1"/>
    <property type="molecule type" value="Genomic_DNA"/>
</dbReference>
<sequence length="98" mass="11161">MTTGSGDRGTVVFHIGHDELVLRQRYEVVSIVNDLMIGLWFVVGSCLFFSEALVFWGTWMFLLGSVQMMIRPGIRLARRVHLRRFHPGRGAEGGAYDY</sequence>
<reference evidence="3 4" key="1">
    <citation type="submission" date="2021-03" db="EMBL/GenBank/DDBJ databases">
        <title>Sequencing the genomes of 1000 actinobacteria strains.</title>
        <authorList>
            <person name="Klenk H.-P."/>
        </authorList>
    </citation>
    <scope>NUCLEOTIDE SEQUENCE [LARGE SCALE GENOMIC DNA]</scope>
    <source>
        <strain evidence="3 4">DSM 45256</strain>
    </source>
</reference>
<accession>A0ABS4VST4</accession>
<dbReference type="InterPro" id="IPR025424">
    <property type="entry name" value="YrhK_domain"/>
</dbReference>
<evidence type="ECO:0000256" key="1">
    <source>
        <dbReference type="SAM" id="Phobius"/>
    </source>
</evidence>
<name>A0ABS4VST4_9PSEU</name>
<proteinExistence type="predicted"/>
<evidence type="ECO:0000313" key="4">
    <source>
        <dbReference type="Proteomes" id="UP001519295"/>
    </source>
</evidence>
<dbReference type="Proteomes" id="UP001519295">
    <property type="component" value="Unassembled WGS sequence"/>
</dbReference>
<dbReference type="RefSeq" id="WP_210027083.1">
    <property type="nucleotide sequence ID" value="NZ_JAGINU010000001.1"/>
</dbReference>
<evidence type="ECO:0000259" key="2">
    <source>
        <dbReference type="Pfam" id="PF14145"/>
    </source>
</evidence>
<dbReference type="Pfam" id="PF14145">
    <property type="entry name" value="YrhK"/>
    <property type="match status" value="1"/>
</dbReference>
<keyword evidence="4" id="KW-1185">Reference proteome</keyword>
<gene>
    <name evidence="3" type="ORF">JOF36_002689</name>
</gene>
<keyword evidence="1" id="KW-0472">Membrane</keyword>
<keyword evidence="1" id="KW-0812">Transmembrane</keyword>
<keyword evidence="1" id="KW-1133">Transmembrane helix</keyword>
<feature type="domain" description="YrhK" evidence="2">
    <location>
        <begin position="24"/>
        <end position="79"/>
    </location>
</feature>
<protein>
    <recommendedName>
        <fullName evidence="2">YrhK domain-containing protein</fullName>
    </recommendedName>
</protein>
<comment type="caution">
    <text evidence="3">The sequence shown here is derived from an EMBL/GenBank/DDBJ whole genome shotgun (WGS) entry which is preliminary data.</text>
</comment>
<feature type="transmembrane region" description="Helical" evidence="1">
    <location>
        <begin position="31"/>
        <end position="50"/>
    </location>
</feature>
<evidence type="ECO:0000313" key="3">
    <source>
        <dbReference type="EMBL" id="MBP2366993.1"/>
    </source>
</evidence>